<dbReference type="Proteomes" id="UP000001362">
    <property type="component" value="Chromosome"/>
</dbReference>
<evidence type="ECO:0000313" key="1">
    <source>
        <dbReference type="EMBL" id="ACK78513.1"/>
    </source>
</evidence>
<dbReference type="AlphaFoldDB" id="B7JC41"/>
<dbReference type="PaxDb" id="243159-AFE_1944"/>
<reference evidence="1 2" key="1">
    <citation type="journal article" date="2008" name="BMC Genomics">
        <title>Acidithiobacillus ferrooxidans metabolism: from genome sequence to industrial applications.</title>
        <authorList>
            <person name="Valdes J."/>
            <person name="Pedroso I."/>
            <person name="Quatrini R."/>
            <person name="Dodson R.J."/>
            <person name="Tettelin H."/>
            <person name="Blake R.II."/>
            <person name="Eisen J.A."/>
            <person name="Holmes D.S."/>
        </authorList>
    </citation>
    <scope>NUCLEOTIDE SEQUENCE [LARGE SCALE GENOMIC DNA]</scope>
    <source>
        <strain evidence="2">ATCC 23270 / DSM 14882 / CIP 104768 / NCIMB 8455</strain>
    </source>
</reference>
<sequence length="38" mass="4517">MLPSGCRLQIKRSGLVRIDVRMVDFGIWRNFLRHFNQG</sequence>
<proteinExistence type="predicted"/>
<evidence type="ECO:0000313" key="2">
    <source>
        <dbReference type="Proteomes" id="UP000001362"/>
    </source>
</evidence>
<name>B7JC41_ACIF2</name>
<accession>B7JC41</accession>
<dbReference type="EMBL" id="CP001219">
    <property type="protein sequence ID" value="ACK78513.1"/>
    <property type="molecule type" value="Genomic_DNA"/>
</dbReference>
<dbReference type="KEGG" id="afr:AFE_1944"/>
<dbReference type="HOGENOM" id="CLU_3323425_0_0_6"/>
<keyword evidence="2" id="KW-1185">Reference proteome</keyword>
<protein>
    <submittedName>
        <fullName evidence="1">Uncharacterized protein</fullName>
    </submittedName>
</protein>
<gene>
    <name evidence="1" type="ordered locus">AFE_1944</name>
</gene>
<organism evidence="1 2">
    <name type="scientific">Acidithiobacillus ferrooxidans (strain ATCC 23270 / DSM 14882 / CIP 104768 / NCIMB 8455)</name>
    <name type="common">Ferrobacillus ferrooxidans (strain ATCC 23270)</name>
    <dbReference type="NCBI Taxonomy" id="243159"/>
    <lineage>
        <taxon>Bacteria</taxon>
        <taxon>Pseudomonadati</taxon>
        <taxon>Pseudomonadota</taxon>
        <taxon>Acidithiobacillia</taxon>
        <taxon>Acidithiobacillales</taxon>
        <taxon>Acidithiobacillaceae</taxon>
        <taxon>Acidithiobacillus</taxon>
    </lineage>
</organism>